<comment type="caution">
    <text evidence="3">The sequence shown here is derived from an EMBL/GenBank/DDBJ whole genome shotgun (WGS) entry which is preliminary data.</text>
</comment>
<keyword evidence="1" id="KW-0812">Transmembrane</keyword>
<gene>
    <name evidence="3" type="ORF">RBH19_09150</name>
</gene>
<feature type="transmembrane region" description="Helical" evidence="1">
    <location>
        <begin position="146"/>
        <end position="162"/>
    </location>
</feature>
<evidence type="ECO:0000313" key="4">
    <source>
        <dbReference type="Proteomes" id="UP001239019"/>
    </source>
</evidence>
<name>A0ABU0W7S5_9GAMM</name>
<evidence type="ECO:0000256" key="1">
    <source>
        <dbReference type="SAM" id="Phobius"/>
    </source>
</evidence>
<keyword evidence="4" id="KW-1185">Reference proteome</keyword>
<keyword evidence="3" id="KW-0378">Hydrolase</keyword>
<dbReference type="EC" id="3.4.-.-" evidence="3"/>
<feature type="transmembrane region" description="Helical" evidence="1">
    <location>
        <begin position="182"/>
        <end position="206"/>
    </location>
</feature>
<dbReference type="EMBL" id="JAVDDT010000005">
    <property type="protein sequence ID" value="MDQ2070041.1"/>
    <property type="molecule type" value="Genomic_DNA"/>
</dbReference>
<sequence>MVALIVEEWGRRRGLLAVLKVYAPILAMLFLVYWGTTAVLAALVLDQKREVIVQVHGQGINDCDHLEVHLSERVGSDARLQVSSAEGHSLAEDSRLTCVVQWAEAGWLSRGWQSGVIHSEVYLDALADVAIIRGGRFIGGGWHPEYGHLAWVAVVLLFFLLWRRHERTQLERKGSWSRVLGLPLLVFMGWFFLVMPLISLLTLPFQTESDAPWNTAANFVQGGLGNPFWVLYFVFGAPLAEEILFRRIAYKGFLEASYPILGAMIVSAGFVAIHIQYLSAHLVEGLFIYTSIFLLSLLHCYLFARTHHLAAPLLLHVLHNGSVLFFVGLSVGG</sequence>
<keyword evidence="1" id="KW-0472">Membrane</keyword>
<dbReference type="Proteomes" id="UP001239019">
    <property type="component" value="Unassembled WGS sequence"/>
</dbReference>
<feature type="transmembrane region" description="Helical" evidence="1">
    <location>
        <begin position="286"/>
        <end position="304"/>
    </location>
</feature>
<evidence type="ECO:0000259" key="2">
    <source>
        <dbReference type="Pfam" id="PF02517"/>
    </source>
</evidence>
<feature type="transmembrane region" description="Helical" evidence="1">
    <location>
        <begin position="21"/>
        <end position="45"/>
    </location>
</feature>
<feature type="transmembrane region" description="Helical" evidence="1">
    <location>
        <begin position="257"/>
        <end position="280"/>
    </location>
</feature>
<dbReference type="Pfam" id="PF02517">
    <property type="entry name" value="Rce1-like"/>
    <property type="match status" value="1"/>
</dbReference>
<feature type="transmembrane region" description="Helical" evidence="1">
    <location>
        <begin position="311"/>
        <end position="331"/>
    </location>
</feature>
<proteinExistence type="predicted"/>
<keyword evidence="1" id="KW-1133">Transmembrane helix</keyword>
<dbReference type="GO" id="GO:0016787">
    <property type="term" value="F:hydrolase activity"/>
    <property type="evidence" value="ECO:0007669"/>
    <property type="project" value="UniProtKB-KW"/>
</dbReference>
<organism evidence="3 4">
    <name type="scientific">Natronospira bacteriovora</name>
    <dbReference type="NCBI Taxonomy" id="3069753"/>
    <lineage>
        <taxon>Bacteria</taxon>
        <taxon>Pseudomonadati</taxon>
        <taxon>Pseudomonadota</taxon>
        <taxon>Gammaproteobacteria</taxon>
        <taxon>Natronospirales</taxon>
        <taxon>Natronospiraceae</taxon>
        <taxon>Natronospira</taxon>
    </lineage>
</organism>
<feature type="domain" description="CAAX prenyl protease 2/Lysostaphin resistance protein A-like" evidence="2">
    <location>
        <begin position="227"/>
        <end position="321"/>
    </location>
</feature>
<protein>
    <submittedName>
        <fullName evidence="3">CPBP family intramembrane glutamic endopeptidase</fullName>
        <ecNumber evidence="3">3.4.-.-</ecNumber>
    </submittedName>
</protein>
<feature type="transmembrane region" description="Helical" evidence="1">
    <location>
        <begin position="226"/>
        <end position="245"/>
    </location>
</feature>
<dbReference type="InterPro" id="IPR003675">
    <property type="entry name" value="Rce1/LyrA-like_dom"/>
</dbReference>
<reference evidence="3 4" key="1">
    <citation type="submission" date="2023-08" db="EMBL/GenBank/DDBJ databases">
        <title>Whole-genome sequencing of halo(alkali)philic microorganisms from hypersaline lakes.</title>
        <authorList>
            <person name="Sorokin D.Y."/>
            <person name="Abbas B."/>
            <person name="Merkel A.Y."/>
        </authorList>
    </citation>
    <scope>NUCLEOTIDE SEQUENCE [LARGE SCALE GENOMIC DNA]</scope>
    <source>
        <strain evidence="3 4">AB-CW4</strain>
    </source>
</reference>
<dbReference type="RefSeq" id="WP_306728539.1">
    <property type="nucleotide sequence ID" value="NZ_JAVDDT010000005.1"/>
</dbReference>
<evidence type="ECO:0000313" key="3">
    <source>
        <dbReference type="EMBL" id="MDQ2070041.1"/>
    </source>
</evidence>
<accession>A0ABU0W7S5</accession>